<keyword evidence="4 7" id="KW-1133">Transmembrane helix</keyword>
<feature type="region of interest" description="Disordered" evidence="6">
    <location>
        <begin position="162"/>
        <end position="188"/>
    </location>
</feature>
<evidence type="ECO:0000256" key="4">
    <source>
        <dbReference type="ARBA" id="ARBA00022989"/>
    </source>
</evidence>
<evidence type="ECO:0000256" key="3">
    <source>
        <dbReference type="ARBA" id="ARBA00022692"/>
    </source>
</evidence>
<feature type="transmembrane region" description="Helical" evidence="7">
    <location>
        <begin position="72"/>
        <end position="94"/>
    </location>
</feature>
<feature type="transmembrane region" description="Helical" evidence="7">
    <location>
        <begin position="321"/>
        <end position="339"/>
    </location>
</feature>
<organism evidence="9 10">
    <name type="scientific">Kinneretia aquatilis</name>
    <dbReference type="NCBI Taxonomy" id="2070761"/>
    <lineage>
        <taxon>Bacteria</taxon>
        <taxon>Pseudomonadati</taxon>
        <taxon>Pseudomonadota</taxon>
        <taxon>Betaproteobacteria</taxon>
        <taxon>Burkholderiales</taxon>
        <taxon>Sphaerotilaceae</taxon>
        <taxon>Roseateles</taxon>
    </lineage>
</organism>
<evidence type="ECO:0000256" key="7">
    <source>
        <dbReference type="SAM" id="Phobius"/>
    </source>
</evidence>
<dbReference type="EMBL" id="POSP01000003">
    <property type="protein sequence ID" value="PND39660.1"/>
    <property type="molecule type" value="Genomic_DNA"/>
</dbReference>
<feature type="transmembrane region" description="Helical" evidence="7">
    <location>
        <begin position="12"/>
        <end position="35"/>
    </location>
</feature>
<feature type="transmembrane region" description="Helical" evidence="7">
    <location>
        <begin position="47"/>
        <end position="66"/>
    </location>
</feature>
<keyword evidence="2" id="KW-0813">Transport</keyword>
<dbReference type="InterPro" id="IPR052983">
    <property type="entry name" value="MFS_Riboflavin_Transporter"/>
</dbReference>
<dbReference type="Gene3D" id="1.20.1250.20">
    <property type="entry name" value="MFS general substrate transporter like domains"/>
    <property type="match status" value="1"/>
</dbReference>
<dbReference type="SUPFAM" id="SSF103473">
    <property type="entry name" value="MFS general substrate transporter"/>
    <property type="match status" value="1"/>
</dbReference>
<accession>A0A2N8L1S1</accession>
<dbReference type="Pfam" id="PF07690">
    <property type="entry name" value="MFS_1"/>
    <property type="match status" value="1"/>
</dbReference>
<dbReference type="InterPro" id="IPR036259">
    <property type="entry name" value="MFS_trans_sf"/>
</dbReference>
<dbReference type="PANTHER" id="PTHR43385">
    <property type="entry name" value="RIBOFLAVIN TRANSPORTER RIBJ"/>
    <property type="match status" value="1"/>
</dbReference>
<feature type="domain" description="Major facilitator superfamily (MFS) profile" evidence="8">
    <location>
        <begin position="1"/>
        <end position="373"/>
    </location>
</feature>
<dbReference type="InterPro" id="IPR011701">
    <property type="entry name" value="MFS"/>
</dbReference>
<feature type="transmembrane region" description="Helical" evidence="7">
    <location>
        <begin position="106"/>
        <end position="127"/>
    </location>
</feature>
<evidence type="ECO:0000313" key="10">
    <source>
        <dbReference type="Proteomes" id="UP000235916"/>
    </source>
</evidence>
<dbReference type="AlphaFoldDB" id="A0A2N8L1S1"/>
<keyword evidence="5 7" id="KW-0472">Membrane</keyword>
<keyword evidence="10" id="KW-1185">Reference proteome</keyword>
<dbReference type="OrthoDB" id="5966585at2"/>
<gene>
    <name evidence="9" type="ORF">C1O66_09320</name>
</gene>
<dbReference type="GO" id="GO:0022857">
    <property type="term" value="F:transmembrane transporter activity"/>
    <property type="evidence" value="ECO:0007669"/>
    <property type="project" value="InterPro"/>
</dbReference>
<proteinExistence type="predicted"/>
<dbReference type="Proteomes" id="UP000235916">
    <property type="component" value="Unassembled WGS sequence"/>
</dbReference>
<comment type="caution">
    <text evidence="9">The sequence shown here is derived from an EMBL/GenBank/DDBJ whole genome shotgun (WGS) entry which is preliminary data.</text>
</comment>
<name>A0A2N8L1S1_9BURK</name>
<feature type="transmembrane region" description="Helical" evidence="7">
    <location>
        <begin position="199"/>
        <end position="218"/>
    </location>
</feature>
<evidence type="ECO:0000313" key="9">
    <source>
        <dbReference type="EMBL" id="PND39660.1"/>
    </source>
</evidence>
<feature type="transmembrane region" description="Helical" evidence="7">
    <location>
        <begin position="351"/>
        <end position="368"/>
    </location>
</feature>
<dbReference type="PROSITE" id="PS50850">
    <property type="entry name" value="MFS"/>
    <property type="match status" value="1"/>
</dbReference>
<protein>
    <submittedName>
        <fullName evidence="9">MFS transporter</fullName>
    </submittedName>
</protein>
<feature type="transmembrane region" description="Helical" evidence="7">
    <location>
        <begin position="133"/>
        <end position="153"/>
    </location>
</feature>
<evidence type="ECO:0000256" key="5">
    <source>
        <dbReference type="ARBA" id="ARBA00023136"/>
    </source>
</evidence>
<keyword evidence="3 7" id="KW-0812">Transmembrane</keyword>
<dbReference type="PANTHER" id="PTHR43385:SF1">
    <property type="entry name" value="RIBOFLAVIN TRANSPORTER RIBJ"/>
    <property type="match status" value="1"/>
</dbReference>
<dbReference type="GO" id="GO:0016020">
    <property type="term" value="C:membrane"/>
    <property type="evidence" value="ECO:0007669"/>
    <property type="project" value="UniProtKB-SubCell"/>
</dbReference>
<feature type="transmembrane region" description="Helical" evidence="7">
    <location>
        <begin position="230"/>
        <end position="250"/>
    </location>
</feature>
<evidence type="ECO:0000256" key="6">
    <source>
        <dbReference type="SAM" id="MobiDB-lite"/>
    </source>
</evidence>
<sequence length="379" mass="38564">MLATPMAADLGVTSATVFAAFSLALLVSALLGPAAGRAIDRHGGRPALMASNLVFALGLCAMSQAQGQLGLFAAWLLMGLAMGSGLYEAAFASLVRLHGRDARQAITGITLIAGFASTVGWPLTTLLEQHGGWRGACLAWAGLHLLIALPLNWRLPGLPGQHQHASADAETTAPQADSARGPATSASATQQARARWTTALLALVFAIMGFAGTAMAAHLPRLLQAHGSSLAAAVAVGALIGPAQVGARLLEYSLLRRAHPLWVARVAAAMHPMGALALLALGPPAALCFGLLHGAGNGILTIVKGTLPLALFGPQGYGQRMGVLMAPARVAQALAPWLFGLCLDRFEAGSLWLSASLGALAVAALMLVPKPSASPSGAP</sequence>
<dbReference type="InterPro" id="IPR020846">
    <property type="entry name" value="MFS_dom"/>
</dbReference>
<reference evidence="9 10" key="1">
    <citation type="submission" date="2018-01" db="EMBL/GenBank/DDBJ databases">
        <title>Draft genome sequence of Paucibacter aquatile CR182 isolated from freshwater of the Nakdong River.</title>
        <authorList>
            <person name="Choi A."/>
            <person name="Chung E.J."/>
        </authorList>
    </citation>
    <scope>NUCLEOTIDE SEQUENCE [LARGE SCALE GENOMIC DNA]</scope>
    <source>
        <strain evidence="9 10">CR182</strain>
    </source>
</reference>
<evidence type="ECO:0000259" key="8">
    <source>
        <dbReference type="PROSITE" id="PS50850"/>
    </source>
</evidence>
<evidence type="ECO:0000256" key="2">
    <source>
        <dbReference type="ARBA" id="ARBA00022448"/>
    </source>
</evidence>
<evidence type="ECO:0000256" key="1">
    <source>
        <dbReference type="ARBA" id="ARBA00004141"/>
    </source>
</evidence>
<comment type="subcellular location">
    <subcellularLocation>
        <location evidence="1">Membrane</location>
        <topology evidence="1">Multi-pass membrane protein</topology>
    </subcellularLocation>
</comment>